<evidence type="ECO:0000256" key="2">
    <source>
        <dbReference type="ARBA" id="ARBA00022771"/>
    </source>
</evidence>
<dbReference type="EMBL" id="BACD03000004">
    <property type="protein sequence ID" value="GAO46551.1"/>
    <property type="molecule type" value="Genomic_DNA"/>
</dbReference>
<dbReference type="InterPro" id="IPR001841">
    <property type="entry name" value="Znf_RING"/>
</dbReference>
<keyword evidence="1" id="KW-0479">Metal-binding</keyword>
<proteinExistence type="predicted"/>
<dbReference type="PROSITE" id="PS50089">
    <property type="entry name" value="ZF_RING_2"/>
    <property type="match status" value="1"/>
</dbReference>
<organism evidence="8 9">
    <name type="scientific">Saitoella complicata (strain BCRC 22490 / CBS 7301 / JCM 7358 / NBRC 10748 / NRRL Y-17804)</name>
    <dbReference type="NCBI Taxonomy" id="698492"/>
    <lineage>
        <taxon>Eukaryota</taxon>
        <taxon>Fungi</taxon>
        <taxon>Dikarya</taxon>
        <taxon>Ascomycota</taxon>
        <taxon>Taphrinomycotina</taxon>
        <taxon>Taphrinomycotina incertae sedis</taxon>
        <taxon>Saitoella</taxon>
    </lineage>
</organism>
<reference evidence="8 9" key="1">
    <citation type="journal article" date="2011" name="J. Gen. Appl. Microbiol.">
        <title>Draft genome sequencing of the enigmatic yeast Saitoella complicata.</title>
        <authorList>
            <person name="Nishida H."/>
            <person name="Hamamoto M."/>
            <person name="Sugiyama J."/>
        </authorList>
    </citation>
    <scope>NUCLEOTIDE SEQUENCE [LARGE SCALE GENOMIC DNA]</scope>
    <source>
        <strain evidence="8 9">NRRL Y-17804</strain>
    </source>
</reference>
<reference evidence="8 9" key="2">
    <citation type="journal article" date="2014" name="J. Gen. Appl. Microbiol.">
        <title>The early diverging ascomycetous budding yeast Saitoella complicata has three histone deacetylases belonging to the Clr6, Hos2, and Rpd3 lineages.</title>
        <authorList>
            <person name="Nishida H."/>
            <person name="Matsumoto T."/>
            <person name="Kondo S."/>
            <person name="Hamamoto M."/>
            <person name="Yoshikawa H."/>
        </authorList>
    </citation>
    <scope>NUCLEOTIDE SEQUENCE [LARGE SCALE GENOMIC DNA]</scope>
    <source>
        <strain evidence="8 9">NRRL Y-17804</strain>
    </source>
</reference>
<keyword evidence="3" id="KW-0862">Zinc</keyword>
<gene>
    <name evidence="8" type="ORF">G7K_0781-t1</name>
</gene>
<dbReference type="OMA" id="PYLIQYK"/>
<evidence type="ECO:0000259" key="6">
    <source>
        <dbReference type="PROSITE" id="PS50089"/>
    </source>
</evidence>
<evidence type="ECO:0000313" key="8">
    <source>
        <dbReference type="EMBL" id="GAO46551.1"/>
    </source>
</evidence>
<dbReference type="Proteomes" id="UP000033140">
    <property type="component" value="Unassembled WGS sequence"/>
</dbReference>
<dbReference type="InterPro" id="IPR017907">
    <property type="entry name" value="Znf_RING_CS"/>
</dbReference>
<reference evidence="8 9" key="3">
    <citation type="journal article" date="2015" name="Genome Announc.">
        <title>Draft Genome Sequence of the Archiascomycetous Yeast Saitoella complicata.</title>
        <authorList>
            <person name="Yamauchi K."/>
            <person name="Kondo S."/>
            <person name="Hamamoto M."/>
            <person name="Takahashi Y."/>
            <person name="Ogura Y."/>
            <person name="Hayashi T."/>
            <person name="Nishida H."/>
        </authorList>
    </citation>
    <scope>NUCLEOTIDE SEQUENCE [LARGE SCALE GENOMIC DNA]</scope>
    <source>
        <strain evidence="8 9">NRRL Y-17804</strain>
    </source>
</reference>
<feature type="domain" description="RING-type" evidence="6">
    <location>
        <begin position="429"/>
        <end position="468"/>
    </location>
</feature>
<keyword evidence="2 4" id="KW-0863">Zinc-finger</keyword>
<dbReference type="InterPro" id="IPR013083">
    <property type="entry name" value="Znf_RING/FYVE/PHD"/>
</dbReference>
<dbReference type="SUPFAM" id="SSF57850">
    <property type="entry name" value="RING/U-box"/>
    <property type="match status" value="1"/>
</dbReference>
<dbReference type="PROSITE" id="PS00518">
    <property type="entry name" value="ZF_RING_1"/>
    <property type="match status" value="1"/>
</dbReference>
<dbReference type="Pfam" id="PF13920">
    <property type="entry name" value="zf-C3HC4_3"/>
    <property type="match status" value="1"/>
</dbReference>
<protein>
    <recommendedName>
        <fullName evidence="10">RING-type domain-containing protein</fullName>
    </recommendedName>
</protein>
<accession>A0A0E9NA25</accession>
<evidence type="ECO:0000256" key="1">
    <source>
        <dbReference type="ARBA" id="ARBA00022723"/>
    </source>
</evidence>
<dbReference type="PANTHER" id="PTHR23327:SF51">
    <property type="entry name" value="TRANSCRIPTIONAL REGULATOR OF YEAST FORM ADHERENCE 3"/>
    <property type="match status" value="1"/>
</dbReference>
<name>A0A0E9NA25_SAICN</name>
<dbReference type="PROSITE" id="PS51382">
    <property type="entry name" value="SPX"/>
    <property type="match status" value="1"/>
</dbReference>
<feature type="region of interest" description="Disordered" evidence="5">
    <location>
        <begin position="194"/>
        <end position="223"/>
    </location>
</feature>
<evidence type="ECO:0000256" key="5">
    <source>
        <dbReference type="SAM" id="MobiDB-lite"/>
    </source>
</evidence>
<evidence type="ECO:0000313" key="9">
    <source>
        <dbReference type="Proteomes" id="UP000033140"/>
    </source>
</evidence>
<feature type="domain" description="SPX" evidence="7">
    <location>
        <begin position="1"/>
        <end position="393"/>
    </location>
</feature>
<evidence type="ECO:0008006" key="10">
    <source>
        <dbReference type="Google" id="ProtNLM"/>
    </source>
</evidence>
<dbReference type="AlphaFoldDB" id="A0A0E9NA25"/>
<feature type="region of interest" description="Disordered" evidence="5">
    <location>
        <begin position="164"/>
        <end position="183"/>
    </location>
</feature>
<evidence type="ECO:0000256" key="3">
    <source>
        <dbReference type="ARBA" id="ARBA00022833"/>
    </source>
</evidence>
<dbReference type="Pfam" id="PF03105">
    <property type="entry name" value="SPX"/>
    <property type="match status" value="1"/>
</dbReference>
<sequence>MKFGKSFERQLEEEDIPVEWRSAAIQYKALKKCINKVVLELSSLGLSASTIRLLLCQDGEKPEDNGLNARLTYSFDGNIKSFTPKIVLTIDGDIPVTADLSPNTRHSFEELLLNQQALSGISIVSSFDPLTASAEQIADAEMVDDIASERDVEAIITEITDEEAAAMENGPETPASEESEMDFDHVPDSDEGIFITDEDSSSKPRPADIMEDEVGESSHPHAEPRKIEITLTSDSEFFHMLTSELENLEALQAKQKETLSLQVTALSNCLTKVTNPETKRGTQKSDLYPWREVFRLYLDAGVFFADTERERGERTAEKAKERLEWFAKQLEDAGIVGRFKQGLSKPMLDDFWRINMAILRNLRFQKMNHMAMYKILKKFDKRTSLSARTTFPELIAADSTFTQSMAQAICYTMSTNLLSIIPQLDDYICPICASITMKPVRLPCSHVFCVRCLVKLQREKKKQCPICRRDVVMLADSSNIDYSLLNFLKLYFPIEAKQKQVENEKEVAVEQMERMGMAPGQQGKCVVM</sequence>
<keyword evidence="9" id="KW-1185">Reference proteome</keyword>
<dbReference type="STRING" id="698492.A0A0E9NA25"/>
<dbReference type="GO" id="GO:0008270">
    <property type="term" value="F:zinc ion binding"/>
    <property type="evidence" value="ECO:0007669"/>
    <property type="project" value="UniProtKB-KW"/>
</dbReference>
<comment type="caution">
    <text evidence="8">The sequence shown here is derived from an EMBL/GenBank/DDBJ whole genome shotgun (WGS) entry which is preliminary data.</text>
</comment>
<dbReference type="PANTHER" id="PTHR23327">
    <property type="entry name" value="RING FINGER PROTEIN 127"/>
    <property type="match status" value="1"/>
</dbReference>
<dbReference type="Gene3D" id="3.30.40.10">
    <property type="entry name" value="Zinc/RING finger domain, C3HC4 (zinc finger)"/>
    <property type="match status" value="1"/>
</dbReference>
<dbReference type="SMART" id="SM00184">
    <property type="entry name" value="RING"/>
    <property type="match status" value="1"/>
</dbReference>
<evidence type="ECO:0000256" key="4">
    <source>
        <dbReference type="PROSITE-ProRule" id="PRU00175"/>
    </source>
</evidence>
<dbReference type="InterPro" id="IPR004331">
    <property type="entry name" value="SPX_dom"/>
</dbReference>
<evidence type="ECO:0000259" key="7">
    <source>
        <dbReference type="PROSITE" id="PS51382"/>
    </source>
</evidence>